<dbReference type="Gene3D" id="3.50.50.60">
    <property type="entry name" value="FAD/NAD(P)-binding domain"/>
    <property type="match status" value="1"/>
</dbReference>
<dbReference type="EMBL" id="DWZH01000053">
    <property type="protein sequence ID" value="HJB10273.1"/>
    <property type="molecule type" value="Genomic_DNA"/>
</dbReference>
<evidence type="ECO:0000259" key="7">
    <source>
        <dbReference type="Pfam" id="PF01266"/>
    </source>
</evidence>
<comment type="caution">
    <text evidence="8">The sequence shown here is derived from an EMBL/GenBank/DDBJ whole genome shotgun (WGS) entry which is preliminary data.</text>
</comment>
<dbReference type="PANTHER" id="PTHR13847">
    <property type="entry name" value="SARCOSINE DEHYDROGENASE-RELATED"/>
    <property type="match status" value="1"/>
</dbReference>
<dbReference type="InterPro" id="IPR006076">
    <property type="entry name" value="FAD-dep_OxRdtase"/>
</dbReference>
<evidence type="ECO:0000256" key="5">
    <source>
        <dbReference type="ARBA" id="ARBA00050018"/>
    </source>
</evidence>
<dbReference type="EC" id="1.4.3.19" evidence="5"/>
<dbReference type="PANTHER" id="PTHR13847:SF289">
    <property type="entry name" value="GLYCINE OXIDASE"/>
    <property type="match status" value="1"/>
</dbReference>
<dbReference type="Pfam" id="PF01266">
    <property type="entry name" value="DAO"/>
    <property type="match status" value="1"/>
</dbReference>
<proteinExistence type="predicted"/>
<dbReference type="NCBIfam" id="TIGR02352">
    <property type="entry name" value="thiamin_ThiO"/>
    <property type="match status" value="1"/>
</dbReference>
<evidence type="ECO:0000313" key="8">
    <source>
        <dbReference type="EMBL" id="HJB10273.1"/>
    </source>
</evidence>
<dbReference type="AlphaFoldDB" id="A0A9D2LCZ8"/>
<dbReference type="InterPro" id="IPR012727">
    <property type="entry name" value="Gly_oxidase_ThiO"/>
</dbReference>
<evidence type="ECO:0000256" key="3">
    <source>
        <dbReference type="ARBA" id="ARBA00023002"/>
    </source>
</evidence>
<dbReference type="GO" id="GO:0050660">
    <property type="term" value="F:flavin adenine dinucleotide binding"/>
    <property type="evidence" value="ECO:0007669"/>
    <property type="project" value="InterPro"/>
</dbReference>
<evidence type="ECO:0000256" key="2">
    <source>
        <dbReference type="ARBA" id="ARBA00022977"/>
    </source>
</evidence>
<dbReference type="GO" id="GO:0005737">
    <property type="term" value="C:cytoplasm"/>
    <property type="evidence" value="ECO:0007669"/>
    <property type="project" value="TreeGrafter"/>
</dbReference>
<dbReference type="GO" id="GO:0043799">
    <property type="term" value="F:glycine oxidase activity"/>
    <property type="evidence" value="ECO:0007669"/>
    <property type="project" value="UniProtKB-EC"/>
</dbReference>
<sequence>MKHVAVVGAGIVGLLTAYELRRRGHRVSLHSSGIAEGATHAAAGMLAPAAEIQYGQSALWPLMREAAELHDDLAADLAARTELPTGYRDHSTVVIGRDSADLATLQDLARIQRSTGATVQDLLSAQARRQEPALARALAGGILIESDRQVDPRLLSAAVVDLLGRPDSQQGPPVSIEHETITSTEQLEADHIVLAAGLGVPTIDGPHRRLDLALRPVRGDILRVRAPRSLLAPGEEGLLSRTVRAIVRGRSLYLVPRAGGQLVIGATSREDDLPGPSTAGVLQLLQDAAEILPSVRETELLEVVARDRPGTPDDLPLLGPAPDDERVIVSTGYHRHGILLSTWAARRTAELIDDPAVAAQPDLAPVRPDRFTPDLSTPAFAHRRTAGGSPARTSATRQGEAARQGDAARVADPARQGEGGGARR</sequence>
<dbReference type="InterPro" id="IPR036188">
    <property type="entry name" value="FAD/NAD-bd_sf"/>
</dbReference>
<protein>
    <recommendedName>
        <fullName evidence="5">glycine oxidase</fullName>
        <ecNumber evidence="5">1.4.3.19</ecNumber>
    </recommendedName>
</protein>
<dbReference type="GO" id="GO:0009228">
    <property type="term" value="P:thiamine biosynthetic process"/>
    <property type="evidence" value="ECO:0007669"/>
    <property type="project" value="UniProtKB-KW"/>
</dbReference>
<keyword evidence="2" id="KW-0784">Thiamine biosynthesis</keyword>
<reference evidence="8" key="1">
    <citation type="journal article" date="2021" name="PeerJ">
        <title>Extensive microbial diversity within the chicken gut microbiome revealed by metagenomics and culture.</title>
        <authorList>
            <person name="Gilroy R."/>
            <person name="Ravi A."/>
            <person name="Getino M."/>
            <person name="Pursley I."/>
            <person name="Horton D.L."/>
            <person name="Alikhan N.F."/>
            <person name="Baker D."/>
            <person name="Gharbi K."/>
            <person name="Hall N."/>
            <person name="Watson M."/>
            <person name="Adriaenssens E.M."/>
            <person name="Foster-Nyarko E."/>
            <person name="Jarju S."/>
            <person name="Secka A."/>
            <person name="Antonio M."/>
            <person name="Oren A."/>
            <person name="Chaudhuri R.R."/>
            <person name="La Ragione R."/>
            <person name="Hildebrand F."/>
            <person name="Pallen M.J."/>
        </authorList>
    </citation>
    <scope>NUCLEOTIDE SEQUENCE</scope>
    <source>
        <strain evidence="8">ChiHjej13B12-24818</strain>
    </source>
</reference>
<organism evidence="8 9">
    <name type="scientific">Candidatus Brachybacterium merdavium</name>
    <dbReference type="NCBI Taxonomy" id="2838513"/>
    <lineage>
        <taxon>Bacteria</taxon>
        <taxon>Bacillati</taxon>
        <taxon>Actinomycetota</taxon>
        <taxon>Actinomycetes</taxon>
        <taxon>Micrococcales</taxon>
        <taxon>Dermabacteraceae</taxon>
        <taxon>Brachybacterium</taxon>
    </lineage>
</organism>
<comment type="catalytic activity">
    <reaction evidence="4">
        <text>glycine + O2 + H2O = glyoxylate + H2O2 + NH4(+)</text>
        <dbReference type="Rhea" id="RHEA:11532"/>
        <dbReference type="ChEBI" id="CHEBI:15377"/>
        <dbReference type="ChEBI" id="CHEBI:15379"/>
        <dbReference type="ChEBI" id="CHEBI:16240"/>
        <dbReference type="ChEBI" id="CHEBI:28938"/>
        <dbReference type="ChEBI" id="CHEBI:36655"/>
        <dbReference type="ChEBI" id="CHEBI:57305"/>
        <dbReference type="EC" id="1.4.3.19"/>
    </reaction>
</comment>
<keyword evidence="3 8" id="KW-0560">Oxidoreductase</keyword>
<name>A0A9D2LCZ8_9MICO</name>
<evidence type="ECO:0000256" key="6">
    <source>
        <dbReference type="SAM" id="MobiDB-lite"/>
    </source>
</evidence>
<evidence type="ECO:0000256" key="1">
    <source>
        <dbReference type="ARBA" id="ARBA00004948"/>
    </source>
</evidence>
<dbReference type="Proteomes" id="UP000823823">
    <property type="component" value="Unassembled WGS sequence"/>
</dbReference>
<comment type="pathway">
    <text evidence="1">Cofactor biosynthesis; thiamine diphosphate biosynthesis.</text>
</comment>
<dbReference type="Gene3D" id="3.30.9.10">
    <property type="entry name" value="D-Amino Acid Oxidase, subunit A, domain 2"/>
    <property type="match status" value="1"/>
</dbReference>
<accession>A0A9D2LCZ8</accession>
<evidence type="ECO:0000313" key="9">
    <source>
        <dbReference type="Proteomes" id="UP000823823"/>
    </source>
</evidence>
<dbReference type="SUPFAM" id="SSF54373">
    <property type="entry name" value="FAD-linked reductases, C-terminal domain"/>
    <property type="match status" value="1"/>
</dbReference>
<gene>
    <name evidence="8" type="primary">thiO</name>
    <name evidence="8" type="ORF">H9786_07040</name>
</gene>
<reference evidence="8" key="2">
    <citation type="submission" date="2021-04" db="EMBL/GenBank/DDBJ databases">
        <authorList>
            <person name="Gilroy R."/>
        </authorList>
    </citation>
    <scope>NUCLEOTIDE SEQUENCE</scope>
    <source>
        <strain evidence="8">ChiHjej13B12-24818</strain>
    </source>
</reference>
<feature type="region of interest" description="Disordered" evidence="6">
    <location>
        <begin position="363"/>
        <end position="424"/>
    </location>
</feature>
<evidence type="ECO:0000256" key="4">
    <source>
        <dbReference type="ARBA" id="ARBA00049872"/>
    </source>
</evidence>
<feature type="domain" description="FAD dependent oxidoreductase" evidence="7">
    <location>
        <begin position="3"/>
        <end position="351"/>
    </location>
</feature>
<dbReference type="SUPFAM" id="SSF51905">
    <property type="entry name" value="FAD/NAD(P)-binding domain"/>
    <property type="match status" value="1"/>
</dbReference>